<reference evidence="1 2" key="1">
    <citation type="submission" date="2018-02" db="EMBL/GenBank/DDBJ databases">
        <title>8 Nocardia nova and 1 Nocardia cyriacigeorgica strain used for evolution to TMP-SMX.</title>
        <authorList>
            <person name="Mehta H."/>
            <person name="Weng J."/>
            <person name="Shamoo Y."/>
        </authorList>
    </citation>
    <scope>NUCLEOTIDE SEQUENCE [LARGE SCALE GENOMIC DNA]</scope>
    <source>
        <strain evidence="1 2">BAA2227</strain>
    </source>
</reference>
<name>A0A2S6A2P1_9NOCA</name>
<dbReference type="InterPro" id="IPR050627">
    <property type="entry name" value="Nitroreductase/BluB"/>
</dbReference>
<accession>A0A2S6A2P1</accession>
<dbReference type="RefSeq" id="WP_064903516.1">
    <property type="nucleotide sequence ID" value="NZ_JADLQW010000003.1"/>
</dbReference>
<dbReference type="Proteomes" id="UP000238356">
    <property type="component" value="Unassembled WGS sequence"/>
</dbReference>
<comment type="caution">
    <text evidence="1">The sequence shown here is derived from an EMBL/GenBank/DDBJ whole genome shotgun (WGS) entry which is preliminary data.</text>
</comment>
<dbReference type="GeneID" id="66719890"/>
<dbReference type="EMBL" id="PSZD01000014">
    <property type="protein sequence ID" value="PPJ25944.1"/>
    <property type="molecule type" value="Genomic_DNA"/>
</dbReference>
<keyword evidence="2" id="KW-1185">Reference proteome</keyword>
<proteinExistence type="predicted"/>
<evidence type="ECO:0000313" key="2">
    <source>
        <dbReference type="Proteomes" id="UP000238356"/>
    </source>
</evidence>
<evidence type="ECO:0008006" key="3">
    <source>
        <dbReference type="Google" id="ProtNLM"/>
    </source>
</evidence>
<dbReference type="PANTHER" id="PTHR23026:SF123">
    <property type="entry name" value="NAD(P)H NITROREDUCTASE RV3131-RELATED"/>
    <property type="match status" value="1"/>
</dbReference>
<evidence type="ECO:0000313" key="1">
    <source>
        <dbReference type="EMBL" id="PPJ25944.1"/>
    </source>
</evidence>
<gene>
    <name evidence="1" type="ORF">C5F51_21860</name>
</gene>
<dbReference type="PANTHER" id="PTHR23026">
    <property type="entry name" value="NADPH NITROREDUCTASE"/>
    <property type="match status" value="1"/>
</dbReference>
<dbReference type="AlphaFoldDB" id="A0A2S6A2P1"/>
<dbReference type="GO" id="GO:0016491">
    <property type="term" value="F:oxidoreductase activity"/>
    <property type="evidence" value="ECO:0007669"/>
    <property type="project" value="InterPro"/>
</dbReference>
<sequence length="326" mass="35394">MTFADPVTAVFADAVDMAVRAPSVHNTQPWRWSLREDAAHLYADRSRQLVVTDPAQRALLLSCGAALHHMRVALAVRGWSARVTYLPDDADPDHLAAITVRPYRPSPRDIELAAAIGHRQSDRRRYSARPVPQAFVREVSAAARSYGAAARQVPRELRPELAEAARVASLRHAADPAYLHELAVWSGRHGTSDGVPAANTPAPRADDEIARRRFESPELADPATEPEAAEWLVMCTAGDDPLSRLRAGEALSALLLSATTLGLSSSLQSEPLAMPDLRSHIRRSVLLECAYPQTIVRLGWLPAGAASLPQTPRRPVTEVLATPVAI</sequence>
<dbReference type="InterPro" id="IPR000415">
    <property type="entry name" value="Nitroreductase-like"/>
</dbReference>
<dbReference type="NCBIfam" id="NF047509">
    <property type="entry name" value="Rv3131_FMN_oxido"/>
    <property type="match status" value="1"/>
</dbReference>
<dbReference type="SUPFAM" id="SSF55469">
    <property type="entry name" value="FMN-dependent nitroreductase-like"/>
    <property type="match status" value="2"/>
</dbReference>
<dbReference type="Gene3D" id="3.40.109.10">
    <property type="entry name" value="NADH Oxidase"/>
    <property type="match status" value="1"/>
</dbReference>
<protein>
    <recommendedName>
        <fullName evidence="3">NAD(P)H nitroreductase</fullName>
    </recommendedName>
</protein>
<organism evidence="1 2">
    <name type="scientific">Nocardia nova</name>
    <dbReference type="NCBI Taxonomy" id="37330"/>
    <lineage>
        <taxon>Bacteria</taxon>
        <taxon>Bacillati</taxon>
        <taxon>Actinomycetota</taxon>
        <taxon>Actinomycetes</taxon>
        <taxon>Mycobacteriales</taxon>
        <taxon>Nocardiaceae</taxon>
        <taxon>Nocardia</taxon>
    </lineage>
</organism>